<feature type="transmembrane region" description="Helical" evidence="1">
    <location>
        <begin position="26"/>
        <end position="51"/>
    </location>
</feature>
<dbReference type="Proteomes" id="UP000078561">
    <property type="component" value="Unassembled WGS sequence"/>
</dbReference>
<dbReference type="InterPro" id="IPR009305">
    <property type="entry name" value="Mpo1-like"/>
</dbReference>
<dbReference type="GO" id="GO:0016020">
    <property type="term" value="C:membrane"/>
    <property type="evidence" value="ECO:0007669"/>
    <property type="project" value="GOC"/>
</dbReference>
<sequence length="203" mass="22875">MALSDMFNLKKQLVQYGSHHYNRTNVIIHMIFVPLIFWTALVFGAATGPLLSMSFLPSSLKWLKVLGSNLGFFTVTLYSVYYAALDPVAATLYAPILYAMCYTATEFQAINPNATKVALGLHITSWVLQFIGHGAAEKRSPKLVDNIIQALVSAPYFVFFEVLFALGYRPQLRKEMKMEVEKDVAAFRAKQQKREQQPSLKSL</sequence>
<evidence type="ECO:0008006" key="4">
    <source>
        <dbReference type="Google" id="ProtNLM"/>
    </source>
</evidence>
<protein>
    <recommendedName>
        <fullName evidence="4">DUF962-domain-containing protein</fullName>
    </recommendedName>
</protein>
<evidence type="ECO:0000313" key="3">
    <source>
        <dbReference type="Proteomes" id="UP000078561"/>
    </source>
</evidence>
<organism evidence="2">
    <name type="scientific">Absidia glauca</name>
    <name type="common">Pin mould</name>
    <dbReference type="NCBI Taxonomy" id="4829"/>
    <lineage>
        <taxon>Eukaryota</taxon>
        <taxon>Fungi</taxon>
        <taxon>Fungi incertae sedis</taxon>
        <taxon>Mucoromycota</taxon>
        <taxon>Mucoromycotina</taxon>
        <taxon>Mucoromycetes</taxon>
        <taxon>Mucorales</taxon>
        <taxon>Cunninghamellaceae</taxon>
        <taxon>Absidia</taxon>
    </lineage>
</organism>
<dbReference type="AlphaFoldDB" id="A0A168P8L7"/>
<feature type="transmembrane region" description="Helical" evidence="1">
    <location>
        <begin position="147"/>
        <end position="168"/>
    </location>
</feature>
<dbReference type="PANTHER" id="PTHR28026:SF9">
    <property type="entry name" value="2-HYDROXY-PALMITIC ACID DIOXYGENASE MPO1"/>
    <property type="match status" value="1"/>
</dbReference>
<keyword evidence="1" id="KW-1133">Transmembrane helix</keyword>
<proteinExistence type="predicted"/>
<evidence type="ECO:0000256" key="1">
    <source>
        <dbReference type="SAM" id="Phobius"/>
    </source>
</evidence>
<dbReference type="Pfam" id="PF06127">
    <property type="entry name" value="Mpo1-like"/>
    <property type="match status" value="1"/>
</dbReference>
<dbReference type="FunCoup" id="A0A168P8L7">
    <property type="interactions" value="135"/>
</dbReference>
<gene>
    <name evidence="2" type="primary">ABSGL_07702.1 scaffold 8929</name>
</gene>
<keyword evidence="1" id="KW-0812">Transmembrane</keyword>
<feature type="transmembrane region" description="Helical" evidence="1">
    <location>
        <begin position="117"/>
        <end position="135"/>
    </location>
</feature>
<dbReference type="OrthoDB" id="2124888at2759"/>
<name>A0A168P8L7_ABSGL</name>
<dbReference type="EMBL" id="LT553604">
    <property type="protein sequence ID" value="SAM01952.1"/>
    <property type="molecule type" value="Genomic_DNA"/>
</dbReference>
<evidence type="ECO:0000313" key="2">
    <source>
        <dbReference type="EMBL" id="SAM01952.1"/>
    </source>
</evidence>
<dbReference type="InParanoid" id="A0A168P8L7"/>
<dbReference type="OMA" id="IQFIGHY"/>
<dbReference type="GO" id="GO:0005783">
    <property type="term" value="C:endoplasmic reticulum"/>
    <property type="evidence" value="ECO:0007669"/>
    <property type="project" value="TreeGrafter"/>
</dbReference>
<reference evidence="2" key="1">
    <citation type="submission" date="2016-04" db="EMBL/GenBank/DDBJ databases">
        <authorList>
            <person name="Evans L.H."/>
            <person name="Alamgir A."/>
            <person name="Owens N."/>
            <person name="Weber N.D."/>
            <person name="Virtaneva K."/>
            <person name="Barbian K."/>
            <person name="Babar A."/>
            <person name="Rosenke K."/>
        </authorList>
    </citation>
    <scope>NUCLEOTIDE SEQUENCE [LARGE SCALE GENOMIC DNA]</scope>
    <source>
        <strain evidence="2">CBS 101.48</strain>
    </source>
</reference>
<keyword evidence="3" id="KW-1185">Reference proteome</keyword>
<keyword evidence="1" id="KW-0472">Membrane</keyword>
<accession>A0A168P8L7</accession>
<dbReference type="PANTHER" id="PTHR28026">
    <property type="entry name" value="DUF962 DOMAIN PROTEIN (AFU_ORTHOLOGUE AFUA_8G05310)"/>
    <property type="match status" value="1"/>
</dbReference>
<dbReference type="GO" id="GO:0046521">
    <property type="term" value="P:sphingoid catabolic process"/>
    <property type="evidence" value="ECO:0007669"/>
    <property type="project" value="TreeGrafter"/>
</dbReference>